<dbReference type="Pfam" id="PF01645">
    <property type="entry name" value="Glu_synthase"/>
    <property type="match status" value="1"/>
</dbReference>
<accession>A0A0G9K7S6</accession>
<dbReference type="PANTHER" id="PTHR11938">
    <property type="entry name" value="FAD NADPH DEHYDROGENASE/OXIDOREDUCTASE"/>
    <property type="match status" value="1"/>
</dbReference>
<evidence type="ECO:0000256" key="6">
    <source>
        <dbReference type="ARBA" id="ARBA00022643"/>
    </source>
</evidence>
<dbReference type="Gene3D" id="2.160.20.60">
    <property type="entry name" value="Glutamate synthase, alpha subunit, C-terminal domain"/>
    <property type="match status" value="1"/>
</dbReference>
<evidence type="ECO:0000256" key="3">
    <source>
        <dbReference type="ARBA" id="ARBA00009716"/>
    </source>
</evidence>
<keyword evidence="5" id="KW-0285">Flavoprotein</keyword>
<dbReference type="EMBL" id="JAIQ01000086">
    <property type="protein sequence ID" value="KLE00253.1"/>
    <property type="molecule type" value="Genomic_DNA"/>
</dbReference>
<dbReference type="GO" id="GO:0051538">
    <property type="term" value="F:3 iron, 4 sulfur cluster binding"/>
    <property type="evidence" value="ECO:0007669"/>
    <property type="project" value="UniProtKB-KW"/>
</dbReference>
<protein>
    <submittedName>
        <fullName evidence="16">Glutamate synthase</fullName>
    </submittedName>
</protein>
<dbReference type="GO" id="GO:0019676">
    <property type="term" value="P:ammonia assimilation cycle"/>
    <property type="evidence" value="ECO:0007669"/>
    <property type="project" value="TreeGrafter"/>
</dbReference>
<comment type="caution">
    <text evidence="16">The sequence shown here is derived from an EMBL/GenBank/DDBJ whole genome shotgun (WGS) entry which is preliminary data.</text>
</comment>
<keyword evidence="6" id="KW-0288">FMN</keyword>
<organism evidence="16 17">
    <name type="scientific">Aliarcobacter butzleri L348</name>
    <dbReference type="NCBI Taxonomy" id="1447256"/>
    <lineage>
        <taxon>Bacteria</taxon>
        <taxon>Pseudomonadati</taxon>
        <taxon>Campylobacterota</taxon>
        <taxon>Epsilonproteobacteria</taxon>
        <taxon>Campylobacterales</taxon>
        <taxon>Arcobacteraceae</taxon>
        <taxon>Aliarcobacter</taxon>
    </lineage>
</organism>
<evidence type="ECO:0000256" key="9">
    <source>
        <dbReference type="ARBA" id="ARBA00023002"/>
    </source>
</evidence>
<evidence type="ECO:0000256" key="14">
    <source>
        <dbReference type="ARBA" id="ARBA00029440"/>
    </source>
</evidence>
<evidence type="ECO:0000256" key="11">
    <source>
        <dbReference type="ARBA" id="ARBA00023014"/>
    </source>
</evidence>
<proteinExistence type="inferred from homology"/>
<keyword evidence="8" id="KW-0315">Glutamine amidotransferase</keyword>
<reference evidence="16 17" key="1">
    <citation type="submission" date="2014-01" db="EMBL/GenBank/DDBJ databases">
        <title>Development of a Comparative Genomic Fingerprinting Assay for High Resolution Genotyping of Arcobacter butzleri.</title>
        <authorList>
            <person name="Webb A.L."/>
            <person name="Inglis G.D."/>
            <person name="Kruczkiewicz P."/>
            <person name="Selinger L.B."/>
            <person name="Taboada E.N."/>
        </authorList>
    </citation>
    <scope>NUCLEOTIDE SEQUENCE [LARGE SCALE GENOMIC DNA]</scope>
    <source>
        <strain evidence="16 17">L348</strain>
    </source>
</reference>
<dbReference type="Proteomes" id="UP000035514">
    <property type="component" value="Unassembled WGS sequence"/>
</dbReference>
<keyword evidence="7" id="KW-0479">Metal-binding</keyword>
<dbReference type="GO" id="GO:0015930">
    <property type="term" value="F:glutamate synthase activity"/>
    <property type="evidence" value="ECO:0007669"/>
    <property type="project" value="InterPro"/>
</dbReference>
<evidence type="ECO:0000313" key="16">
    <source>
        <dbReference type="EMBL" id="KLE00253.1"/>
    </source>
</evidence>
<dbReference type="Gene3D" id="3.60.20.10">
    <property type="entry name" value="Glutamine Phosphoribosylpyrophosphate, subunit 1, domain 1"/>
    <property type="match status" value="1"/>
</dbReference>
<dbReference type="Pfam" id="PF00310">
    <property type="entry name" value="GATase_2"/>
    <property type="match status" value="1"/>
</dbReference>
<evidence type="ECO:0000259" key="15">
    <source>
        <dbReference type="PROSITE" id="PS51278"/>
    </source>
</evidence>
<evidence type="ECO:0000256" key="13">
    <source>
        <dbReference type="ARBA" id="ARBA00023291"/>
    </source>
</evidence>
<dbReference type="RefSeq" id="WP_020848364.1">
    <property type="nucleotide sequence ID" value="NZ_JAIQ01000086.1"/>
</dbReference>
<dbReference type="InterPro" id="IPR013785">
    <property type="entry name" value="Aldolase_TIM"/>
</dbReference>
<dbReference type="CDD" id="cd00982">
    <property type="entry name" value="gltB_C"/>
    <property type="match status" value="1"/>
</dbReference>
<dbReference type="SUPFAM" id="SSF51395">
    <property type="entry name" value="FMN-linked oxidoreductases"/>
    <property type="match status" value="1"/>
</dbReference>
<evidence type="ECO:0000256" key="10">
    <source>
        <dbReference type="ARBA" id="ARBA00023004"/>
    </source>
</evidence>
<gene>
    <name evidence="16" type="ORF">AA20_05955</name>
</gene>
<dbReference type="InterPro" id="IPR002932">
    <property type="entry name" value="Glu_synthdom"/>
</dbReference>
<dbReference type="PATRIC" id="fig|1447256.3.peg.1160"/>
<dbReference type="Pfam" id="PF04898">
    <property type="entry name" value="Glu_syn_central"/>
    <property type="match status" value="1"/>
</dbReference>
<evidence type="ECO:0000313" key="17">
    <source>
        <dbReference type="Proteomes" id="UP000035514"/>
    </source>
</evidence>
<keyword evidence="9" id="KW-0560">Oxidoreductase</keyword>
<dbReference type="PROSITE" id="PS51278">
    <property type="entry name" value="GATASE_TYPE_2"/>
    <property type="match status" value="1"/>
</dbReference>
<sequence length="1479" mass="164788">MGSNLDLLTSFKDNCGFGLVADLKSRPSHKNLEDAITSLERMMHRGAVAADGKTGDGSGLLLSMPDSFMRKIATQKGVDLPEIYAVAMIFTQDFEEDINTFKDFCEINDLKPVLTREVPVDKDALGQQALESLPQIVQVFVVPNTLMSSKRFDAMLYLTRKECEHKLINKKDFYIPTFSSKVIAYKGLIMPTHIKHFYIDLRDEDFKISFALFHQRFSTNTLPLWRLAQPFRAIAHNGEINSVEANRFNVEVKSEQLKSEIFSESEMKRLLPILQNIGSDSTSLDNMFEFLLANGVDFFKAARSLIPAPWQNAPYMDPNLRAFYEYTSTTMEAWDGPAAVSLTDGRHIGCLIDRNGLRPSKYIITKDDKLYITSEYGTLEIEDDNVLERGRLQSGQMIALDLKHGKILKENDINDYLKSSQHYSKWLNDDMDYIQEYIEDTFLNLKDYKLENIEKKQKYFNITYEVLDQVIEPMAKDGKEPVGSMGDDTPLACFSQVNRNFTDFFRQKFAQVTNPPIDPYREKVVMSLETGFGKVHNVLAEKPEFARRLKVSSPILMKEKYDVLYSFGDEKSPRYDEYYKNKVFHTTFKSDLKKSLEKLASNIIKAVKENDISVVILDDRTINENEKVIPCAMAVGYVNQKLLKEEIRHQVSIVAVTAEVYDPHMAAVLIAFGCTAIYPYMMYASTVSFFQKQKPTKYEMQKYLKNTQKSVNAGLLKIMSKMGICTVASYRNSGLFDIVGLSDEIINDCFTGAHSELAGLTYDDIEQRIDKSHFNAFKEENSIFPLDLGGFYKYSNGGEYHDYGPATTKAMHNKIATKKEDITDFEGLRELVKNRDKKFIRDFLEFNSDRKPIDISEVESKEDIFKRFATAAMSLGSISPEAHEAMATAMNTIGGMSNSGEGGEDAARFGTIKNSKIKQVASGRFGVTPAYLRSAEELQIKVAQGAKPGEGGQLPGHKVTGLIATLRHTVPGVTLISPPPHHDIYSIEDLAQLIFDLKQINPLAKITVKLVSSIGVGTIAAGVAKAYADKIIISGGDGGTGAAPLTSIKHAGNPWEMGLSEAHNALKANHLREFVHVQTDGGLKTGLDVVKAAMLGAESYAFGTASLTLLGCKILRICHTNKCSVGVATQDENLRDFFTGTVERLISYFTFIAEDVRAILASLGYKSIEEVVGRSDLLKVIDDEFAQKFDFQNILRRIDGIDTCQKDTNAPFDSNKFEKELLKKVHRTIENPSSPVKVSSEISNLNRSFGALISGEIARYYGDKGLPENSITLNLKGVAGQSFGAFLSKGMNLYLDGVANDYVGKGMNGGKIIINPAQQGPNFAGAGNTCLYGATGGKLYVKAAVGERFAVRNSGAIAVVEGTGDNPCEYMTGGIAVILGNTGINFGAGMTGGLAFVYDPEKHFIDNMNQELIESVRIDTDDTERERLYLKRLLLDYLHETQSEIAERILQNFRAEIRNFWMVKPKNMTVLPLDPDKGD</sequence>
<dbReference type="CDD" id="cd00713">
    <property type="entry name" value="GltS"/>
    <property type="match status" value="1"/>
</dbReference>
<name>A0A0G9K7S6_9BACT</name>
<dbReference type="Gene3D" id="3.20.20.70">
    <property type="entry name" value="Aldolase class I"/>
    <property type="match status" value="2"/>
</dbReference>
<keyword evidence="10" id="KW-0408">Iron</keyword>
<dbReference type="InterPro" id="IPR006982">
    <property type="entry name" value="Glu_synth_centr_N"/>
</dbReference>
<evidence type="ECO:0000256" key="1">
    <source>
        <dbReference type="ARBA" id="ARBA00001917"/>
    </source>
</evidence>
<evidence type="ECO:0000256" key="4">
    <source>
        <dbReference type="ARBA" id="ARBA00022605"/>
    </source>
</evidence>
<evidence type="ECO:0000256" key="8">
    <source>
        <dbReference type="ARBA" id="ARBA00022962"/>
    </source>
</evidence>
<keyword evidence="13" id="KW-0003">3Fe-4S</keyword>
<evidence type="ECO:0000256" key="2">
    <source>
        <dbReference type="ARBA" id="ARBA00001927"/>
    </source>
</evidence>
<dbReference type="InterPro" id="IPR050711">
    <property type="entry name" value="ET-N_metabolism_enzyme"/>
</dbReference>
<keyword evidence="11" id="KW-0411">Iron-sulfur</keyword>
<dbReference type="CDD" id="cd02808">
    <property type="entry name" value="GltS_FMN"/>
    <property type="match status" value="1"/>
</dbReference>
<dbReference type="NCBIfam" id="NF008730">
    <property type="entry name" value="PRK11750.1"/>
    <property type="match status" value="1"/>
</dbReference>
<dbReference type="InterPro" id="IPR002489">
    <property type="entry name" value="Glu_synth_asu_C"/>
</dbReference>
<dbReference type="GO" id="GO:0046872">
    <property type="term" value="F:metal ion binding"/>
    <property type="evidence" value="ECO:0007669"/>
    <property type="project" value="UniProtKB-KW"/>
</dbReference>
<dbReference type="SUPFAM" id="SSF69336">
    <property type="entry name" value="Alpha subunit of glutamate synthase, C-terminal domain"/>
    <property type="match status" value="1"/>
</dbReference>
<dbReference type="GO" id="GO:0006537">
    <property type="term" value="P:glutamate biosynthetic process"/>
    <property type="evidence" value="ECO:0007669"/>
    <property type="project" value="UniProtKB-KW"/>
</dbReference>
<comment type="pathway">
    <text evidence="14">Amino-acid biosynthesis.</text>
</comment>
<dbReference type="SUPFAM" id="SSF56235">
    <property type="entry name" value="N-terminal nucleophile aminohydrolases (Ntn hydrolases)"/>
    <property type="match status" value="1"/>
</dbReference>
<evidence type="ECO:0000256" key="12">
    <source>
        <dbReference type="ARBA" id="ARBA00023164"/>
    </source>
</evidence>
<feature type="domain" description="Glutamine amidotransferase type-2" evidence="15">
    <location>
        <begin position="15"/>
        <end position="403"/>
    </location>
</feature>
<dbReference type="InterPro" id="IPR036485">
    <property type="entry name" value="Glu_synth_asu_C_sf"/>
</dbReference>
<keyword evidence="4" id="KW-0028">Amino-acid biosynthesis</keyword>
<dbReference type="PANTHER" id="PTHR11938:SF148">
    <property type="entry name" value="GLUTAMATE SYNTHASE [NADPH] LARGE CHAIN"/>
    <property type="match status" value="1"/>
</dbReference>
<keyword evidence="12" id="KW-0314">Glutamate biosynthesis</keyword>
<comment type="cofactor">
    <cofactor evidence="2">
        <name>[3Fe-4S] cluster</name>
        <dbReference type="ChEBI" id="CHEBI:21137"/>
    </cofactor>
</comment>
<comment type="similarity">
    <text evidence="3">Belongs to the glutamate synthase family.</text>
</comment>
<dbReference type="InterPro" id="IPR029055">
    <property type="entry name" value="Ntn_hydrolases_N"/>
</dbReference>
<evidence type="ECO:0000256" key="7">
    <source>
        <dbReference type="ARBA" id="ARBA00022723"/>
    </source>
</evidence>
<evidence type="ECO:0000256" key="5">
    <source>
        <dbReference type="ARBA" id="ARBA00022630"/>
    </source>
</evidence>
<dbReference type="Pfam" id="PF01493">
    <property type="entry name" value="GXGXG"/>
    <property type="match status" value="1"/>
</dbReference>
<dbReference type="InterPro" id="IPR017932">
    <property type="entry name" value="GATase_2_dom"/>
</dbReference>
<comment type="cofactor">
    <cofactor evidence="1">
        <name>FMN</name>
        <dbReference type="ChEBI" id="CHEBI:58210"/>
    </cofactor>
</comment>